<dbReference type="EC" id="2.7.7.6" evidence="2"/>
<dbReference type="SUPFAM" id="SSF64484">
    <property type="entry name" value="beta and beta-prime subunits of DNA dependent RNA-polymerase"/>
    <property type="match status" value="3"/>
</dbReference>
<dbReference type="InterPro" id="IPR007120">
    <property type="entry name" value="DNA-dir_RNAP_su2_dom"/>
</dbReference>
<accession>A0A3G4ZMF7</accession>
<evidence type="ECO:0000256" key="7">
    <source>
        <dbReference type="ARBA" id="ARBA00023000"/>
    </source>
</evidence>
<keyword evidence="7" id="KW-0651">Protein splicing</keyword>
<dbReference type="InterPro" id="IPR036844">
    <property type="entry name" value="Hint_dom_sf"/>
</dbReference>
<gene>
    <name evidence="11" type="ORF">Terrestrivirus4_83</name>
</gene>
<dbReference type="PROSITE" id="PS50817">
    <property type="entry name" value="INTEIN_N_TER"/>
    <property type="match status" value="1"/>
</dbReference>
<dbReference type="SMART" id="SM00306">
    <property type="entry name" value="HintN"/>
    <property type="match status" value="2"/>
</dbReference>
<dbReference type="PROSITE" id="PS50818">
    <property type="entry name" value="INTEIN_C_TER"/>
    <property type="match status" value="1"/>
</dbReference>
<dbReference type="SUPFAM" id="SSF55608">
    <property type="entry name" value="Homing endonucleases"/>
    <property type="match status" value="1"/>
</dbReference>
<dbReference type="GO" id="GO:0003899">
    <property type="term" value="F:DNA-directed RNA polymerase activity"/>
    <property type="evidence" value="ECO:0007669"/>
    <property type="project" value="UniProtKB-EC"/>
</dbReference>
<evidence type="ECO:0000259" key="10">
    <source>
        <dbReference type="PROSITE" id="PS50819"/>
    </source>
</evidence>
<dbReference type="InterPro" id="IPR027434">
    <property type="entry name" value="Homing_endonucl"/>
</dbReference>
<keyword evidence="8" id="KW-0804">Transcription</keyword>
<evidence type="ECO:0000256" key="1">
    <source>
        <dbReference type="ARBA" id="ARBA00006835"/>
    </source>
</evidence>
<dbReference type="Gene3D" id="3.90.1800.10">
    <property type="entry name" value="RNA polymerase alpha subunit dimerisation domain"/>
    <property type="match status" value="1"/>
</dbReference>
<dbReference type="GO" id="GO:0016539">
    <property type="term" value="P:intein-mediated protein splicing"/>
    <property type="evidence" value="ECO:0007669"/>
    <property type="project" value="InterPro"/>
</dbReference>
<name>A0A3G4ZMF7_9VIRU</name>
<dbReference type="SUPFAM" id="SSF51294">
    <property type="entry name" value="Hedgehog/intein (Hint) domain"/>
    <property type="match status" value="2"/>
</dbReference>
<keyword evidence="4" id="KW-0808">Transferase</keyword>
<dbReference type="InterPro" id="IPR014724">
    <property type="entry name" value="RNA_pol_RPB2_OB-fold"/>
</dbReference>
<keyword evidence="3 11" id="KW-0240">DNA-directed RNA polymerase</keyword>
<dbReference type="GO" id="GO:0004519">
    <property type="term" value="F:endonuclease activity"/>
    <property type="evidence" value="ECO:0007669"/>
    <property type="project" value="InterPro"/>
</dbReference>
<dbReference type="InterPro" id="IPR004042">
    <property type="entry name" value="Intein_endonuc_central"/>
</dbReference>
<dbReference type="GO" id="GO:0000428">
    <property type="term" value="C:DNA-directed RNA polymerase complex"/>
    <property type="evidence" value="ECO:0007669"/>
    <property type="project" value="UniProtKB-KW"/>
</dbReference>
<evidence type="ECO:0000256" key="6">
    <source>
        <dbReference type="ARBA" id="ARBA00022813"/>
    </source>
</evidence>
<proteinExistence type="inferred from homology"/>
<dbReference type="EMBL" id="MK071982">
    <property type="protein sequence ID" value="AYV76035.1"/>
    <property type="molecule type" value="Genomic_DNA"/>
</dbReference>
<dbReference type="CDD" id="cd00081">
    <property type="entry name" value="Hint"/>
    <property type="match status" value="2"/>
</dbReference>
<reference evidence="11" key="1">
    <citation type="submission" date="2018-10" db="EMBL/GenBank/DDBJ databases">
        <title>Hidden diversity of soil giant viruses.</title>
        <authorList>
            <person name="Schulz F."/>
            <person name="Alteio L."/>
            <person name="Goudeau D."/>
            <person name="Ryan E.M."/>
            <person name="Malmstrom R.R."/>
            <person name="Blanchard J."/>
            <person name="Woyke T."/>
        </authorList>
    </citation>
    <scope>NUCLEOTIDE SEQUENCE</scope>
    <source>
        <strain evidence="11">TEV1</strain>
    </source>
</reference>
<dbReference type="Gene3D" id="2.170.16.10">
    <property type="entry name" value="Hedgehog/Intein (Hint) domain"/>
    <property type="match status" value="2"/>
</dbReference>
<dbReference type="PROSITE" id="PS50819">
    <property type="entry name" value="INTEIN_ENDONUCLEASE"/>
    <property type="match status" value="1"/>
</dbReference>
<feature type="domain" description="DOD-type homing endonuclease" evidence="10">
    <location>
        <begin position="255"/>
        <end position="390"/>
    </location>
</feature>
<dbReference type="Pfam" id="PF00562">
    <property type="entry name" value="RNA_pol_Rpb2_6"/>
    <property type="match status" value="2"/>
</dbReference>
<evidence type="ECO:0000256" key="2">
    <source>
        <dbReference type="ARBA" id="ARBA00012418"/>
    </source>
</evidence>
<dbReference type="Pfam" id="PF04560">
    <property type="entry name" value="RNA_pol_Rpb2_7"/>
    <property type="match status" value="1"/>
</dbReference>
<keyword evidence="6" id="KW-0068">Autocatalytic cleavage</keyword>
<keyword evidence="5" id="KW-0548">Nucleotidyltransferase</keyword>
<evidence type="ECO:0000256" key="5">
    <source>
        <dbReference type="ARBA" id="ARBA00022695"/>
    </source>
</evidence>
<dbReference type="Gene3D" id="3.10.28.10">
    <property type="entry name" value="Homing endonucleases"/>
    <property type="match status" value="1"/>
</dbReference>
<dbReference type="InterPro" id="IPR030934">
    <property type="entry name" value="Intein_C"/>
</dbReference>
<evidence type="ECO:0000256" key="3">
    <source>
        <dbReference type="ARBA" id="ARBA00022478"/>
    </source>
</evidence>
<dbReference type="Gene3D" id="2.40.50.150">
    <property type="match status" value="1"/>
</dbReference>
<dbReference type="InterPro" id="IPR015712">
    <property type="entry name" value="DNA-dir_RNA_pol_su2"/>
</dbReference>
<dbReference type="InterPro" id="IPR006141">
    <property type="entry name" value="Intein_N"/>
</dbReference>
<dbReference type="GO" id="GO:0003677">
    <property type="term" value="F:DNA binding"/>
    <property type="evidence" value="ECO:0007669"/>
    <property type="project" value="InterPro"/>
</dbReference>
<dbReference type="GO" id="GO:0032549">
    <property type="term" value="F:ribonucleoside binding"/>
    <property type="evidence" value="ECO:0007669"/>
    <property type="project" value="InterPro"/>
</dbReference>
<dbReference type="Gene3D" id="2.40.270.10">
    <property type="entry name" value="DNA-directed RNA polymerase, subunit 2, domain 6"/>
    <property type="match status" value="1"/>
</dbReference>
<evidence type="ECO:0000256" key="9">
    <source>
        <dbReference type="ARBA" id="ARBA00048552"/>
    </source>
</evidence>
<comment type="catalytic activity">
    <reaction evidence="9">
        <text>RNA(n) + a ribonucleoside 5'-triphosphate = RNA(n+1) + diphosphate</text>
        <dbReference type="Rhea" id="RHEA:21248"/>
        <dbReference type="Rhea" id="RHEA-COMP:14527"/>
        <dbReference type="Rhea" id="RHEA-COMP:17342"/>
        <dbReference type="ChEBI" id="CHEBI:33019"/>
        <dbReference type="ChEBI" id="CHEBI:61557"/>
        <dbReference type="ChEBI" id="CHEBI:140395"/>
        <dbReference type="EC" id="2.7.7.6"/>
    </reaction>
</comment>
<protein>
    <recommendedName>
        <fullName evidence="2">DNA-directed RNA polymerase</fullName>
        <ecNumber evidence="2">2.7.7.6</ecNumber>
    </recommendedName>
</protein>
<organism evidence="11">
    <name type="scientific">Terrestrivirus sp</name>
    <dbReference type="NCBI Taxonomy" id="2487775"/>
    <lineage>
        <taxon>Viruses</taxon>
        <taxon>Varidnaviria</taxon>
        <taxon>Bamfordvirae</taxon>
        <taxon>Nucleocytoviricota</taxon>
        <taxon>Megaviricetes</taxon>
        <taxon>Imitervirales</taxon>
        <taxon>Mimiviridae</taxon>
        <taxon>Klosneuvirinae</taxon>
    </lineage>
</organism>
<evidence type="ECO:0000313" key="11">
    <source>
        <dbReference type="EMBL" id="AYV76035.1"/>
    </source>
</evidence>
<sequence>MSLKKYISVIQKNQSTAQDDLFMKPDPTKVTGMRHGSYDKINEKGFAPEETVVNNNDIIICKVSPIQPVYSDTEKKELKIYKDNSEVYKGYASGVVDRVWTNIYNNEGYQMIKTRIRSERIPRIGDKYCIPKTAEAEVLTNKGWKKIEDITMDDEIATLDRHKYLKYEKPVDVYNFKYNGKIYKLRSQLVDFDVTMDHELYVRKRDKKEFEFVQAKDIMGKRYNLKKDCINTNPDVATFDLIEGISLDMNKWLKYFGIWMAEGWANTYNEGTSSVCYQTTICQTKPRVCEKIKEIITELNYKYCEHDNNEKITISNKPLAQYMSKLSVGALNKSLPDWVWNLSQNQSRILLEHLIMGDGTTSKQSGSVCYYTSSKKLANDIMKLSIHAGWSASIKLNRPAGTEYNIEGRTGTTNADALCVGIVKSKNEPQINHGHINTQNGQSEETYDYEGDVYCLEVPSHVFMMRQNNKNVWIGNCSRHGQKGTIGILLKSSDMPFTKDGIQPDIILNPNAIPSRMTIAQLIECILGKVSAIEGHDADGTPFNDVDLEEIKDRLQNLGYNRNGVEYLYNGMTGQKMRVMIFIGPTYYQRLKHLVEDKIHCLKMDHEILTKEGWKTFDKLNDNDKVLTLNAGVSEFNSMKKLYYPDYEGEIYYVKNDKIDLAVTPEHRMLVSVSDENGRHWDDYKLIKISELKNKTVKYINENYDEIIVDHRTDLTIKTEKCSVFCLQVPGEVFYVRHNNIAVWTGNSRSRGPRTILTRQCPEGRSRDGGLRLGEMERDSLIGHGMAKFLKEKMLDTADAYTTYVCGQCGLFAQRLFRKDSEKYVTNRDIFYCPACKNYTQVSKIMIPYAFKLFIQELMSMNIAPRIKTKQSIYNS</sequence>
<evidence type="ECO:0000256" key="4">
    <source>
        <dbReference type="ARBA" id="ARBA00022679"/>
    </source>
</evidence>
<dbReference type="GO" id="GO:0006351">
    <property type="term" value="P:DNA-templated transcription"/>
    <property type="evidence" value="ECO:0007669"/>
    <property type="project" value="InterPro"/>
</dbReference>
<evidence type="ECO:0000256" key="8">
    <source>
        <dbReference type="ARBA" id="ARBA00023163"/>
    </source>
</evidence>
<dbReference type="InterPro" id="IPR037033">
    <property type="entry name" value="DNA-dir_RNAP_su2_hyb_sf"/>
</dbReference>
<dbReference type="InterPro" id="IPR003587">
    <property type="entry name" value="Hint_dom_N"/>
</dbReference>
<comment type="similarity">
    <text evidence="1">Belongs to the RNA polymerase beta chain family.</text>
</comment>
<dbReference type="Pfam" id="PF14528">
    <property type="entry name" value="LAGLIDADG_3"/>
    <property type="match status" value="1"/>
</dbReference>
<dbReference type="InterPro" id="IPR007641">
    <property type="entry name" value="RNA_pol_Rpb2_7"/>
</dbReference>
<dbReference type="PANTHER" id="PTHR20856">
    <property type="entry name" value="DNA-DIRECTED RNA POLYMERASE I SUBUNIT 2"/>
    <property type="match status" value="1"/>
</dbReference>
<dbReference type="InterPro" id="IPR004860">
    <property type="entry name" value="LAGLIDADG_dom"/>
</dbReference>